<organism evidence="1">
    <name type="scientific">Cacopsylla melanoneura</name>
    <dbReference type="NCBI Taxonomy" id="428564"/>
    <lineage>
        <taxon>Eukaryota</taxon>
        <taxon>Metazoa</taxon>
        <taxon>Ecdysozoa</taxon>
        <taxon>Arthropoda</taxon>
        <taxon>Hexapoda</taxon>
        <taxon>Insecta</taxon>
        <taxon>Pterygota</taxon>
        <taxon>Neoptera</taxon>
        <taxon>Paraneoptera</taxon>
        <taxon>Hemiptera</taxon>
        <taxon>Sternorrhyncha</taxon>
        <taxon>Psylloidea</taxon>
        <taxon>Psyllidae</taxon>
        <taxon>Psyllinae</taxon>
        <taxon>Cacopsylla</taxon>
    </lineage>
</organism>
<sequence length="138" mass="15405">MDCSVDRTIDCLEISLFLCLVFRNGPILFSGTLVSSFVCRWMTCSVDISIDCLELSLFLCLVFRNGAVLFSATPVSSFICQCLIVCSVLPSVRWLDVIQGLRGSLSKFARFVFLVNMIDKILNSATRHTINDSICFDI</sequence>
<dbReference type="EMBL" id="HBUF01236227">
    <property type="protein sequence ID" value="CAG6675322.1"/>
    <property type="molecule type" value="Transcribed_RNA"/>
</dbReference>
<proteinExistence type="predicted"/>
<name>A0A8D8SWT8_9HEMI</name>
<evidence type="ECO:0000313" key="1">
    <source>
        <dbReference type="EMBL" id="CAG6675322.1"/>
    </source>
</evidence>
<accession>A0A8D8SWT8</accession>
<protein>
    <submittedName>
        <fullName evidence="1">Uncharacterized protein</fullName>
    </submittedName>
</protein>
<reference evidence="1" key="1">
    <citation type="submission" date="2021-05" db="EMBL/GenBank/DDBJ databases">
        <authorList>
            <person name="Alioto T."/>
            <person name="Alioto T."/>
            <person name="Gomez Garrido J."/>
        </authorList>
    </citation>
    <scope>NUCLEOTIDE SEQUENCE</scope>
</reference>
<dbReference type="AlphaFoldDB" id="A0A8D8SWT8"/>